<name>A0ABN3NF91_STRLO</name>
<accession>A0ABN3NF91</accession>
<dbReference type="PROSITE" id="PS00455">
    <property type="entry name" value="AMP_BINDING"/>
    <property type="match status" value="1"/>
</dbReference>
<organism evidence="5 6">
    <name type="scientific">Streptomyces longisporus</name>
    <dbReference type="NCBI Taxonomy" id="1948"/>
    <lineage>
        <taxon>Bacteria</taxon>
        <taxon>Bacillati</taxon>
        <taxon>Actinomycetota</taxon>
        <taxon>Actinomycetes</taxon>
        <taxon>Kitasatosporales</taxon>
        <taxon>Streptomycetaceae</taxon>
        <taxon>Streptomyces</taxon>
    </lineage>
</organism>
<dbReference type="Proteomes" id="UP001501777">
    <property type="component" value="Unassembled WGS sequence"/>
</dbReference>
<comment type="similarity">
    <text evidence="1">Belongs to the ATP-dependent AMP-binding enzyme family.</text>
</comment>
<dbReference type="InterPro" id="IPR045851">
    <property type="entry name" value="AMP-bd_C_sf"/>
</dbReference>
<comment type="caution">
    <text evidence="5">The sequence shown here is derived from an EMBL/GenBank/DDBJ whole genome shotgun (WGS) entry which is preliminary data.</text>
</comment>
<evidence type="ECO:0000259" key="4">
    <source>
        <dbReference type="Pfam" id="PF13193"/>
    </source>
</evidence>
<evidence type="ECO:0000313" key="6">
    <source>
        <dbReference type="Proteomes" id="UP001501777"/>
    </source>
</evidence>
<dbReference type="Pfam" id="PF00501">
    <property type="entry name" value="AMP-binding"/>
    <property type="match status" value="1"/>
</dbReference>
<proteinExistence type="inferred from homology"/>
<evidence type="ECO:0000259" key="3">
    <source>
        <dbReference type="Pfam" id="PF00501"/>
    </source>
</evidence>
<evidence type="ECO:0000313" key="5">
    <source>
        <dbReference type="EMBL" id="GAA2520564.1"/>
    </source>
</evidence>
<protein>
    <submittedName>
        <fullName evidence="5">AMP-binding protein</fullName>
    </submittedName>
</protein>
<dbReference type="InterPro" id="IPR020845">
    <property type="entry name" value="AMP-binding_CS"/>
</dbReference>
<dbReference type="Gene3D" id="3.30.300.30">
    <property type="match status" value="1"/>
</dbReference>
<evidence type="ECO:0000256" key="2">
    <source>
        <dbReference type="ARBA" id="ARBA00022598"/>
    </source>
</evidence>
<dbReference type="PANTHER" id="PTHR43201">
    <property type="entry name" value="ACYL-COA SYNTHETASE"/>
    <property type="match status" value="1"/>
</dbReference>
<dbReference type="Pfam" id="PF13193">
    <property type="entry name" value="AMP-binding_C"/>
    <property type="match status" value="1"/>
</dbReference>
<keyword evidence="6" id="KW-1185">Reference proteome</keyword>
<evidence type="ECO:0000256" key="1">
    <source>
        <dbReference type="ARBA" id="ARBA00006432"/>
    </source>
</evidence>
<dbReference type="PANTHER" id="PTHR43201:SF5">
    <property type="entry name" value="MEDIUM-CHAIN ACYL-COA LIGASE ACSF2, MITOCHONDRIAL"/>
    <property type="match status" value="1"/>
</dbReference>
<dbReference type="Gene3D" id="3.40.50.12780">
    <property type="entry name" value="N-terminal domain of ligase-like"/>
    <property type="match status" value="1"/>
</dbReference>
<keyword evidence="2" id="KW-0436">Ligase</keyword>
<dbReference type="InterPro" id="IPR025110">
    <property type="entry name" value="AMP-bd_C"/>
</dbReference>
<gene>
    <name evidence="5" type="ORF">GCM10010276_83720</name>
</gene>
<dbReference type="InterPro" id="IPR000873">
    <property type="entry name" value="AMP-dep_synth/lig_dom"/>
</dbReference>
<dbReference type="InterPro" id="IPR042099">
    <property type="entry name" value="ANL_N_sf"/>
</dbReference>
<reference evidence="5 6" key="1">
    <citation type="journal article" date="2019" name="Int. J. Syst. Evol. Microbiol.">
        <title>The Global Catalogue of Microorganisms (GCM) 10K type strain sequencing project: providing services to taxonomists for standard genome sequencing and annotation.</title>
        <authorList>
            <consortium name="The Broad Institute Genomics Platform"/>
            <consortium name="The Broad Institute Genome Sequencing Center for Infectious Disease"/>
            <person name="Wu L."/>
            <person name="Ma J."/>
        </authorList>
    </citation>
    <scope>NUCLEOTIDE SEQUENCE [LARGE SCALE GENOMIC DNA]</scope>
    <source>
        <strain evidence="5 6">JCM 4395</strain>
    </source>
</reference>
<sequence>MAHSIPGADMVATSYCAGESGEELLDETVGSLLRRAARLAPDTVALVEGVPNPAERRRWTYAELLDESERAARALLGRFSPGDRVAVWANNIPEWVILELAAALADITLVTVNPALREAELRHVLGHSRAAGVFLRREYRGNPMARTLADIRADLPDLHTSVLFEDWADFCAEASPDRALPEVDASAPAQIQYTSGTTGIPKGVILHHRGITNNARLAYVRTFGLQPGEAALNPMPLFHTAGCVLATLASIISLGTHVLPPHFEPGLMLELTESESCAVMGGVPTMLIAMLEHPALPRTDLSSLRYILSGGASVPPELVRRIEEVFGVPMAIIYAQTEASPGITITRLDDTPEDRAHTVGRPLPLTEVKIVDAAGAVVPPGTTGELCTRGYHVMTGYLDAPDATAAAIDPDGWLHTGDLASMDERGYCRIEGRLKDMIIRGGENIYPREIEQVLAEHPAVAEAAVVGVPDPVWGERVAAFIRLTPDHTAGETVDETVLEKELFAHVRAHLAPHKTPRTWVFVEGFPLTGSGKIRKNTLREEYAAGRLPR</sequence>
<feature type="domain" description="AMP-binding enzyme C-terminal" evidence="4">
    <location>
        <begin position="449"/>
        <end position="532"/>
    </location>
</feature>
<dbReference type="EMBL" id="BAAASG010000028">
    <property type="protein sequence ID" value="GAA2520564.1"/>
    <property type="molecule type" value="Genomic_DNA"/>
</dbReference>
<feature type="domain" description="AMP-dependent synthetase/ligase" evidence="3">
    <location>
        <begin position="34"/>
        <end position="398"/>
    </location>
</feature>
<dbReference type="SUPFAM" id="SSF56801">
    <property type="entry name" value="Acetyl-CoA synthetase-like"/>
    <property type="match status" value="1"/>
</dbReference>